<keyword evidence="3" id="KW-1185">Reference proteome</keyword>
<evidence type="ECO:0000259" key="1">
    <source>
        <dbReference type="PROSITE" id="PS50883"/>
    </source>
</evidence>
<dbReference type="InterPro" id="IPR050706">
    <property type="entry name" value="Cyclic-di-GMP_PDE-like"/>
</dbReference>
<reference evidence="2 3" key="1">
    <citation type="submission" date="2018-12" db="EMBL/GenBank/DDBJ databases">
        <title>Mesorhizobium carbonis sp. nov., isolated from coal mine water.</title>
        <authorList>
            <person name="Xin W."/>
            <person name="Xu Z."/>
            <person name="Xiang F."/>
            <person name="Zhang J."/>
            <person name="Xi L."/>
            <person name="Liu J."/>
        </authorList>
    </citation>
    <scope>NUCLEOTIDE SEQUENCE [LARGE SCALE GENOMIC DNA]</scope>
    <source>
        <strain evidence="2 3">B2.3</strain>
    </source>
</reference>
<dbReference type="GO" id="GO:0071111">
    <property type="term" value="F:cyclic-guanylate-specific phosphodiesterase activity"/>
    <property type="evidence" value="ECO:0007669"/>
    <property type="project" value="InterPro"/>
</dbReference>
<sequence>MAPRIVPPSSGRAGVVAGRAVHDRDDRQPELLVDEVGIAYGRFGDLVLKSSYQPLYGVEGDWLQPFGVEALVTGMRGRASVRPDEIFGLVDGTRRAALEELCRMLHVRNHHNMGLPGMQLFFNVDPGFTGDDVEHLAWMLAEEGVAPELVTCEITEQAGNDARLLVLARELRAIGVRLAVDDFGAGHSTAERVRVLRPDTVKIDAAWFRAVVARPTALRMLPALFARLGDLGCAILVEGIETPRQLSAAVNAGADLLQGYLLARPALAGTIIDESSLLIRDLIGGGEPAARR</sequence>
<feature type="domain" description="EAL" evidence="1">
    <location>
        <begin position="29"/>
        <end position="279"/>
    </location>
</feature>
<comment type="caution">
    <text evidence="2">The sequence shown here is derived from an EMBL/GenBank/DDBJ whole genome shotgun (WGS) entry which is preliminary data.</text>
</comment>
<evidence type="ECO:0000313" key="3">
    <source>
        <dbReference type="Proteomes" id="UP000278398"/>
    </source>
</evidence>
<accession>A0A429YI09</accession>
<name>A0A429YI09_9HYPH</name>
<dbReference type="Gene3D" id="3.20.20.450">
    <property type="entry name" value="EAL domain"/>
    <property type="match status" value="1"/>
</dbReference>
<evidence type="ECO:0000313" key="2">
    <source>
        <dbReference type="EMBL" id="RST81047.1"/>
    </source>
</evidence>
<dbReference type="InterPro" id="IPR035919">
    <property type="entry name" value="EAL_sf"/>
</dbReference>
<dbReference type="PROSITE" id="PS50883">
    <property type="entry name" value="EAL"/>
    <property type="match status" value="1"/>
</dbReference>
<dbReference type="Proteomes" id="UP000278398">
    <property type="component" value="Unassembled WGS sequence"/>
</dbReference>
<dbReference type="AlphaFoldDB" id="A0A429YI09"/>
<dbReference type="PANTHER" id="PTHR33121:SF70">
    <property type="entry name" value="SIGNALING PROTEIN YKOW"/>
    <property type="match status" value="1"/>
</dbReference>
<dbReference type="CDD" id="cd01948">
    <property type="entry name" value="EAL"/>
    <property type="match status" value="1"/>
</dbReference>
<protein>
    <submittedName>
        <fullName evidence="2">EAL domain-containing protein</fullName>
    </submittedName>
</protein>
<dbReference type="Pfam" id="PF00563">
    <property type="entry name" value="EAL"/>
    <property type="match status" value="1"/>
</dbReference>
<dbReference type="OrthoDB" id="1673646at2"/>
<dbReference type="InterPro" id="IPR001633">
    <property type="entry name" value="EAL_dom"/>
</dbReference>
<dbReference type="SUPFAM" id="SSF141868">
    <property type="entry name" value="EAL domain-like"/>
    <property type="match status" value="1"/>
</dbReference>
<proteinExistence type="predicted"/>
<organism evidence="2 3">
    <name type="scientific">Aquibium carbonis</name>
    <dbReference type="NCBI Taxonomy" id="2495581"/>
    <lineage>
        <taxon>Bacteria</taxon>
        <taxon>Pseudomonadati</taxon>
        <taxon>Pseudomonadota</taxon>
        <taxon>Alphaproteobacteria</taxon>
        <taxon>Hyphomicrobiales</taxon>
        <taxon>Phyllobacteriaceae</taxon>
        <taxon>Aquibium</taxon>
    </lineage>
</organism>
<dbReference type="SMART" id="SM00052">
    <property type="entry name" value="EAL"/>
    <property type="match status" value="1"/>
</dbReference>
<dbReference type="EMBL" id="RWKW01000132">
    <property type="protein sequence ID" value="RST81047.1"/>
    <property type="molecule type" value="Genomic_DNA"/>
</dbReference>
<dbReference type="PANTHER" id="PTHR33121">
    <property type="entry name" value="CYCLIC DI-GMP PHOSPHODIESTERASE PDEF"/>
    <property type="match status" value="1"/>
</dbReference>
<gene>
    <name evidence="2" type="ORF">EJC49_24215</name>
</gene>